<dbReference type="Gene3D" id="2.40.10.10">
    <property type="entry name" value="Trypsin-like serine proteases"/>
    <property type="match status" value="3"/>
</dbReference>
<evidence type="ECO:0000256" key="14">
    <source>
        <dbReference type="ARBA" id="ARBA00022723"/>
    </source>
</evidence>
<comment type="subcellular location">
    <subcellularLocation>
        <location evidence="3">Cell surface</location>
    </subcellularLocation>
    <subcellularLocation>
        <location evidence="2">Endoplasmic reticulum</location>
    </subcellularLocation>
    <subcellularLocation>
        <location evidence="4">Golgi apparatus</location>
    </subcellularLocation>
    <subcellularLocation>
        <location evidence="5">Secreted</location>
    </subcellularLocation>
</comment>
<keyword evidence="7" id="KW-0964">Secreted</keyword>
<dbReference type="InterPro" id="IPR000859">
    <property type="entry name" value="CUB_dom"/>
</dbReference>
<feature type="domain" description="Peptidase S1" evidence="39">
    <location>
        <begin position="66"/>
        <end position="246"/>
    </location>
</feature>
<evidence type="ECO:0000256" key="37">
    <source>
        <dbReference type="PROSITE-ProRule" id="PRU00302"/>
    </source>
</evidence>
<evidence type="ECO:0000256" key="7">
    <source>
        <dbReference type="ARBA" id="ARBA00022525"/>
    </source>
</evidence>
<dbReference type="FunFam" id="2.40.10.10:FF:000011">
    <property type="entry name" value="Coagulation factor X"/>
    <property type="match status" value="1"/>
</dbReference>
<dbReference type="GO" id="GO:0005783">
    <property type="term" value="C:endoplasmic reticulum"/>
    <property type="evidence" value="ECO:0007669"/>
    <property type="project" value="UniProtKB-SubCell"/>
</dbReference>
<keyword evidence="25 36" id="KW-1015">Disulfide bond</keyword>
<dbReference type="PROSITE" id="PS01180">
    <property type="entry name" value="CUB"/>
    <property type="match status" value="2"/>
</dbReference>
<dbReference type="EC" id="3.4.21.69" evidence="29"/>
<evidence type="ECO:0000256" key="21">
    <source>
        <dbReference type="ARBA" id="ARBA00022859"/>
    </source>
</evidence>
<evidence type="ECO:0000256" key="29">
    <source>
        <dbReference type="ARBA" id="ARBA00038995"/>
    </source>
</evidence>
<dbReference type="SMART" id="SM00179">
    <property type="entry name" value="EGF_CA"/>
    <property type="match status" value="1"/>
</dbReference>
<feature type="domain" description="Sushi" evidence="40">
    <location>
        <begin position="591"/>
        <end position="659"/>
    </location>
</feature>
<dbReference type="CDD" id="cd00054">
    <property type="entry name" value="EGF_CA"/>
    <property type="match status" value="1"/>
</dbReference>
<dbReference type="InterPro" id="IPR033116">
    <property type="entry name" value="TRYPSIN_SER"/>
</dbReference>
<dbReference type="SMART" id="SM00020">
    <property type="entry name" value="Tryp_SPc"/>
    <property type="match status" value="2"/>
</dbReference>
<dbReference type="InterPro" id="IPR001314">
    <property type="entry name" value="Peptidase_S1A"/>
</dbReference>
<evidence type="ECO:0000256" key="19">
    <source>
        <dbReference type="ARBA" id="ARBA00022824"/>
    </source>
</evidence>
<comment type="subunit">
    <text evidence="35">Core component of the complement C1 complex, a calcium-dependent complex composed of 1 molecule of the C1Q subcomplex, 2 molecules of C1R and 2 molecules of C1S. The C1Q subcomplex is composed 18 subunits: 3 chains of C1QA, C1QB, and C1QC trimerize to form 6 collagen-like triple helices connected to six globular ligand-recognition modules. Within the C1 complex, C1R is a dimer of identical chains, each of which is activated by cleavage into two chains, heavy and light, connected by disulfide bonds.</text>
</comment>
<feature type="domain" description="CUB" evidence="38">
    <location>
        <begin position="237"/>
        <end position="358"/>
    </location>
</feature>
<dbReference type="Gene3D" id="2.10.25.10">
    <property type="entry name" value="Laminin"/>
    <property type="match status" value="1"/>
</dbReference>
<evidence type="ECO:0000256" key="28">
    <source>
        <dbReference type="ARBA" id="ARBA00037553"/>
    </source>
</evidence>
<dbReference type="Gene3D" id="2.10.70.10">
    <property type="entry name" value="Complement Module, domain 1"/>
    <property type="match status" value="2"/>
</dbReference>
<dbReference type="PROSITE" id="PS01186">
    <property type="entry name" value="EGF_2"/>
    <property type="match status" value="1"/>
</dbReference>
<dbReference type="CDD" id="cd00190">
    <property type="entry name" value="Tryp_SPc"/>
    <property type="match status" value="2"/>
</dbReference>
<dbReference type="PROSITE" id="PS50240">
    <property type="entry name" value="TRYPSIN_DOM"/>
    <property type="match status" value="2"/>
</dbReference>
<keyword evidence="12" id="KW-0645">Protease</keyword>
<dbReference type="Pfam" id="PF00084">
    <property type="entry name" value="Sushi"/>
    <property type="match status" value="1"/>
</dbReference>
<dbReference type="CDD" id="cd00041">
    <property type="entry name" value="CUB"/>
    <property type="match status" value="2"/>
</dbReference>
<evidence type="ECO:0000256" key="4">
    <source>
        <dbReference type="ARBA" id="ARBA00004555"/>
    </source>
</evidence>
<keyword evidence="42" id="KW-1185">Reference proteome</keyword>
<comment type="function">
    <text evidence="28">Protein C is a vitamin K-dependent serine protease that regulates blood coagulation by inactivating factors Va and VIIIa in the presence of calcium ions and phospholipids. Exerts a protective effect on the endothelial cell barrier function.</text>
</comment>
<keyword evidence="21" id="KW-0391">Immunity</keyword>
<protein>
    <recommendedName>
        <fullName evidence="30">Vitamin K-dependent protein C</fullName>
        <ecNumber evidence="6">3.4.21.41</ecNumber>
        <ecNumber evidence="29">3.4.21.69</ecNumber>
    </recommendedName>
    <alternativeName>
        <fullName evidence="33">Anticoagulant protein C</fullName>
    </alternativeName>
    <alternativeName>
        <fullName evidence="31">Autoprothrombin IIA</fullName>
    </alternativeName>
    <alternativeName>
        <fullName evidence="32">Blood coagulation factor XIV</fullName>
    </alternativeName>
</protein>
<dbReference type="GO" id="GO:0072562">
    <property type="term" value="C:blood microparticle"/>
    <property type="evidence" value="ECO:0007669"/>
    <property type="project" value="TreeGrafter"/>
</dbReference>
<reference evidence="41" key="2">
    <citation type="submission" date="2025-09" db="UniProtKB">
        <authorList>
            <consortium name="Ensembl"/>
        </authorList>
    </citation>
    <scope>IDENTIFICATION</scope>
</reference>
<dbReference type="GO" id="GO:0045087">
    <property type="term" value="P:innate immune response"/>
    <property type="evidence" value="ECO:0007669"/>
    <property type="project" value="UniProtKB-KW"/>
</dbReference>
<keyword evidence="11 37" id="KW-0768">Sushi</keyword>
<dbReference type="GO" id="GO:0031638">
    <property type="term" value="P:zymogen activation"/>
    <property type="evidence" value="ECO:0007669"/>
    <property type="project" value="TreeGrafter"/>
</dbReference>
<keyword evidence="24" id="KW-0094">Blood coagulation</keyword>
<dbReference type="AlphaFoldDB" id="A0A673Z5V8"/>
<evidence type="ECO:0000256" key="34">
    <source>
        <dbReference type="ARBA" id="ARBA00093383"/>
    </source>
</evidence>
<dbReference type="SMART" id="SM00042">
    <property type="entry name" value="CUB"/>
    <property type="match status" value="2"/>
</dbReference>
<keyword evidence="8" id="KW-0245">EGF-like domain</keyword>
<dbReference type="Pfam" id="PF14670">
    <property type="entry name" value="FXa_inhibition"/>
    <property type="match status" value="1"/>
</dbReference>
<dbReference type="SUPFAM" id="SSF50494">
    <property type="entry name" value="Trypsin-like serine proteases"/>
    <property type="match status" value="2"/>
</dbReference>
<evidence type="ECO:0000256" key="20">
    <source>
        <dbReference type="ARBA" id="ARBA00022825"/>
    </source>
</evidence>
<keyword evidence="17" id="KW-0378">Hydrolase</keyword>
<dbReference type="InterPro" id="IPR035976">
    <property type="entry name" value="Sushi/SCR/CCP_sf"/>
</dbReference>
<organism evidence="41 42">
    <name type="scientific">Salmo trutta</name>
    <name type="common">Brown trout</name>
    <dbReference type="NCBI Taxonomy" id="8032"/>
    <lineage>
        <taxon>Eukaryota</taxon>
        <taxon>Metazoa</taxon>
        <taxon>Chordata</taxon>
        <taxon>Craniata</taxon>
        <taxon>Vertebrata</taxon>
        <taxon>Euteleostomi</taxon>
        <taxon>Actinopterygii</taxon>
        <taxon>Neopterygii</taxon>
        <taxon>Teleostei</taxon>
        <taxon>Protacanthopterygii</taxon>
        <taxon>Salmoniformes</taxon>
        <taxon>Salmonidae</taxon>
        <taxon>Salmoninae</taxon>
        <taxon>Salmo</taxon>
    </lineage>
</organism>
<keyword evidence="15" id="KW-0732">Signal</keyword>
<dbReference type="SUPFAM" id="SSF57535">
    <property type="entry name" value="Complement control module/SCR domain"/>
    <property type="match status" value="2"/>
</dbReference>
<evidence type="ECO:0000313" key="42">
    <source>
        <dbReference type="Proteomes" id="UP000472277"/>
    </source>
</evidence>
<keyword evidence="22" id="KW-0180">Complement pathway</keyword>
<evidence type="ECO:0000256" key="27">
    <source>
        <dbReference type="ARBA" id="ARBA00036045"/>
    </source>
</evidence>
<feature type="domain" description="Sushi" evidence="40">
    <location>
        <begin position="525"/>
        <end position="590"/>
    </location>
</feature>
<evidence type="ECO:0000256" key="35">
    <source>
        <dbReference type="ARBA" id="ARBA00093536"/>
    </source>
</evidence>
<dbReference type="FunFam" id="2.60.120.290:FF:000012">
    <property type="entry name" value="mannan-binding lectin serine protease 1 isoform X1"/>
    <property type="match status" value="1"/>
</dbReference>
<keyword evidence="16" id="KW-0677">Repeat</keyword>
<dbReference type="PANTHER" id="PTHR24255:SF25">
    <property type="entry name" value="COMPLEMENT C1R SUBCOMPONENT"/>
    <property type="match status" value="1"/>
</dbReference>
<evidence type="ECO:0000256" key="22">
    <source>
        <dbReference type="ARBA" id="ARBA00022875"/>
    </source>
</evidence>
<dbReference type="InterPro" id="IPR018097">
    <property type="entry name" value="EGF_Ca-bd_CS"/>
</dbReference>
<sequence>MTVQYHWCYTINDPVYCSDTNLDCLSSSVWEDRNRYFQHWKNFWGQTGKDGRDTLAAFTKQPKRGGASLINDRWAITAAHVVDGYEESTLTFFGGLIDGTKSNKTDHDVVVMVTKKIIIHPDYIKGIAGDKRTNYDNDIALIRMSPRVKLGPNVLPICLSEADGGFKEGQQSTVSGWGGTENKAETKILDKSCFLLYTAVGRYPQSTCEDTPVLSINKPMVFTENMFCAGGDGTDSCKGDSEGPLFLSMLSPQFPQPYPAALSQQWDLSVPEGYQLQLSFTHLDIEPSADCYYDSLTVLYDKKVLAKFCGQENSADGHHPGNRPLLSPGNRLTLVLQTDDTNPEPHQHLGFSAHYQAKDIDECSAPDPEDGSGPLCSQLCHNTLGSYMCSCRHGYELRPDQRTCVLSCGGGIFDEPEGTLSSPGYPDPSPHGLACQYVISVEPGFIVNLNFTDSFHIEHIGTQNGPSCLYHWLQVSIPDKEPQKLCGGKSPGLMPTNSYTVQLDYHTDWAGLSQGWSLHYTTQRVQCASPSSITNGRVTPNFPQYYYRDYIQVRCDPGYKLMMDGREIKSYASMCQKNGQWHLSLPECHIIDCGEPKALLNGGVTFISGSQNQHLSVIQYHCNEPFYSLLGGATVSYTCAADRTWRDNLDTPVIPSCIPVCGQPTVYLSGFQRIMGGEKAPDKTIPWQVMLSVDGGRAGAMVIGDRWIMTAAHNLVQKGKLLTPLGVASLHPHPEYKNPDNANYNHDIALIKLQQPLTFHAAIMPLCLPPEDTIYKTGQIGMVSGFGIKEDDIIANKLRYIRLPVVDGNKCQASVNSAKAAMPTETIPVLTDNMFCAGVPEGGQDSCTGDSGGAYVLMEDSTKRFWAAGIVSWGVGCGQTGRYGVYTRVAKYISWINKTMEDN</sequence>
<evidence type="ECO:0000256" key="3">
    <source>
        <dbReference type="ARBA" id="ARBA00004241"/>
    </source>
</evidence>
<keyword evidence="13" id="KW-0356">Hemostasis</keyword>
<evidence type="ECO:0000256" key="6">
    <source>
        <dbReference type="ARBA" id="ARBA00011907"/>
    </source>
</evidence>
<dbReference type="SUPFAM" id="SSF49854">
    <property type="entry name" value="Spermadhesin, CUB domain"/>
    <property type="match status" value="2"/>
</dbReference>
<keyword evidence="18" id="KW-0068">Autocatalytic cleavage</keyword>
<evidence type="ECO:0000313" key="41">
    <source>
        <dbReference type="Ensembl" id="ENSSTUP00000042569.1"/>
    </source>
</evidence>
<dbReference type="PROSITE" id="PS01187">
    <property type="entry name" value="EGF_CA"/>
    <property type="match status" value="1"/>
</dbReference>
<keyword evidence="10" id="KW-0399">Innate immunity</keyword>
<evidence type="ECO:0000256" key="24">
    <source>
        <dbReference type="ARBA" id="ARBA00023084"/>
    </source>
</evidence>
<evidence type="ECO:0000256" key="31">
    <source>
        <dbReference type="ARBA" id="ARBA00041306"/>
    </source>
</evidence>
<dbReference type="Gene3D" id="2.60.120.290">
    <property type="entry name" value="Spermadhesin, CUB domain"/>
    <property type="match status" value="2"/>
</dbReference>
<evidence type="ECO:0000256" key="25">
    <source>
        <dbReference type="ARBA" id="ARBA00023157"/>
    </source>
</evidence>
<dbReference type="InParanoid" id="A0A673Z5V8"/>
<evidence type="ECO:0000256" key="9">
    <source>
        <dbReference type="ARBA" id="ARBA00022553"/>
    </source>
</evidence>
<feature type="domain" description="Peptidase S1" evidence="39">
    <location>
        <begin position="674"/>
        <end position="901"/>
    </location>
</feature>
<feature type="domain" description="CUB" evidence="38">
    <location>
        <begin position="408"/>
        <end position="523"/>
    </location>
</feature>
<dbReference type="InterPro" id="IPR035914">
    <property type="entry name" value="Sperma_CUB_dom_sf"/>
</dbReference>
<dbReference type="CDD" id="cd00033">
    <property type="entry name" value="CCP"/>
    <property type="match status" value="1"/>
</dbReference>
<dbReference type="Pfam" id="PF00431">
    <property type="entry name" value="CUB"/>
    <property type="match status" value="2"/>
</dbReference>
<dbReference type="InterPro" id="IPR001881">
    <property type="entry name" value="EGF-like_Ca-bd_dom"/>
</dbReference>
<evidence type="ECO:0000256" key="15">
    <source>
        <dbReference type="ARBA" id="ARBA00022729"/>
    </source>
</evidence>
<comment type="catalytic activity">
    <reaction evidence="27">
        <text>Degradation of blood coagulation factors Va and VIIIa.</text>
        <dbReference type="EC" id="3.4.21.69"/>
    </reaction>
</comment>
<keyword evidence="20" id="KW-0720">Serine protease</keyword>
<evidence type="ECO:0000256" key="30">
    <source>
        <dbReference type="ARBA" id="ARBA00040219"/>
    </source>
</evidence>
<dbReference type="GO" id="GO:0004252">
    <property type="term" value="F:serine-type endopeptidase activity"/>
    <property type="evidence" value="ECO:0007669"/>
    <property type="project" value="UniProtKB-EC"/>
</dbReference>
<evidence type="ECO:0000256" key="8">
    <source>
        <dbReference type="ARBA" id="ARBA00022536"/>
    </source>
</evidence>
<dbReference type="InterPro" id="IPR000436">
    <property type="entry name" value="Sushi_SCR_CCP_dom"/>
</dbReference>
<keyword evidence="19" id="KW-0256">Endoplasmic reticulum</keyword>
<dbReference type="InterPro" id="IPR043504">
    <property type="entry name" value="Peptidase_S1_PA_chymotrypsin"/>
</dbReference>
<dbReference type="FunFam" id="2.10.70.10:FF:000016">
    <property type="entry name" value="Mannan-binding lectin serine protease 1"/>
    <property type="match status" value="1"/>
</dbReference>
<accession>A0A673Z5V8</accession>
<dbReference type="InterPro" id="IPR000742">
    <property type="entry name" value="EGF"/>
</dbReference>
<evidence type="ECO:0000256" key="33">
    <source>
        <dbReference type="ARBA" id="ARBA00042906"/>
    </source>
</evidence>
<keyword evidence="26" id="KW-0325">Glycoprotein</keyword>
<dbReference type="GO" id="GO:0005509">
    <property type="term" value="F:calcium ion binding"/>
    <property type="evidence" value="ECO:0007669"/>
    <property type="project" value="InterPro"/>
</dbReference>
<evidence type="ECO:0000259" key="40">
    <source>
        <dbReference type="PROSITE" id="PS50923"/>
    </source>
</evidence>
<evidence type="ECO:0000256" key="12">
    <source>
        <dbReference type="ARBA" id="ARBA00022670"/>
    </source>
</evidence>
<dbReference type="PROSITE" id="PS00135">
    <property type="entry name" value="TRYPSIN_SER"/>
    <property type="match status" value="1"/>
</dbReference>
<evidence type="ECO:0000256" key="10">
    <source>
        <dbReference type="ARBA" id="ARBA00022588"/>
    </source>
</evidence>
<dbReference type="Pfam" id="PF00089">
    <property type="entry name" value="Trypsin"/>
    <property type="match status" value="2"/>
</dbReference>
<dbReference type="Proteomes" id="UP000472277">
    <property type="component" value="Chromosome 37"/>
</dbReference>
<dbReference type="Ensembl" id="ENSSTUT00000044461.1">
    <property type="protein sequence ID" value="ENSSTUP00000042569.1"/>
    <property type="gene ID" value="ENSSTUG00000017869.1"/>
</dbReference>
<dbReference type="PANTHER" id="PTHR24255">
    <property type="entry name" value="COMPLEMENT COMPONENT 1, S SUBCOMPONENT-RELATED"/>
    <property type="match status" value="1"/>
</dbReference>
<gene>
    <name evidence="41" type="primary">LOC115176822</name>
</gene>
<evidence type="ECO:0000256" key="17">
    <source>
        <dbReference type="ARBA" id="ARBA00022801"/>
    </source>
</evidence>
<evidence type="ECO:0000256" key="11">
    <source>
        <dbReference type="ARBA" id="ARBA00022659"/>
    </source>
</evidence>
<evidence type="ECO:0000256" key="23">
    <source>
        <dbReference type="ARBA" id="ARBA00023034"/>
    </source>
</evidence>
<evidence type="ECO:0000256" key="26">
    <source>
        <dbReference type="ARBA" id="ARBA00023180"/>
    </source>
</evidence>
<evidence type="ECO:0000256" key="2">
    <source>
        <dbReference type="ARBA" id="ARBA00004240"/>
    </source>
</evidence>
<evidence type="ECO:0000256" key="32">
    <source>
        <dbReference type="ARBA" id="ARBA00042403"/>
    </source>
</evidence>
<dbReference type="GO" id="GO:0007596">
    <property type="term" value="P:blood coagulation"/>
    <property type="evidence" value="ECO:0007669"/>
    <property type="project" value="UniProtKB-KW"/>
</dbReference>
<evidence type="ECO:0000256" key="16">
    <source>
        <dbReference type="ARBA" id="ARBA00022737"/>
    </source>
</evidence>
<dbReference type="GeneTree" id="ENSGT00950000183084"/>
<feature type="disulfide bond" evidence="36">
    <location>
        <begin position="408"/>
        <end position="435"/>
    </location>
</feature>
<evidence type="ECO:0000256" key="36">
    <source>
        <dbReference type="PROSITE-ProRule" id="PRU00059"/>
    </source>
</evidence>
<dbReference type="GO" id="GO:0005794">
    <property type="term" value="C:Golgi apparatus"/>
    <property type="evidence" value="ECO:0007669"/>
    <property type="project" value="UniProtKB-SubCell"/>
</dbReference>
<comment type="function">
    <text evidence="34">Serine protease component of the complement C1 complex, a multiprotein complex that initiates the classical pathway of the complement system, a cascade of proteins that leads to phagocytosis and breakdown of pathogens and signaling that strengthens the adaptive immune system. C1R catalyzes the first enzymatic step in the classical complement pathway: it is activated by the C1Q subcomplex of the C1 complex, which associates with IgG or IgM immunoglobulins complexed with antigens to form antigen-antibody complexes on the surface of pathogens. Immunoglobulin-binding promotes the autocatalytic cleavage and activation of C1R. Activated C1R then cleaves and activates C1S, the second protease of the classical complement pathway. It is unclear if C1R activates C1S within single, strained C1 complexes or between neighboring C1 complexes on surfaces.</text>
</comment>
<keyword evidence="9" id="KW-0597">Phosphoprotein</keyword>
<dbReference type="PRINTS" id="PR00722">
    <property type="entry name" value="CHYMOTRYPSIN"/>
</dbReference>
<comment type="caution">
    <text evidence="37">Lacks conserved residue(s) required for the propagation of feature annotation.</text>
</comment>
<dbReference type="FunFam" id="2.10.25.10:FF:000059">
    <property type="entry name" value="Mannan-binding lectin serine protease 1"/>
    <property type="match status" value="1"/>
</dbReference>
<keyword evidence="14" id="KW-0479">Metal-binding</keyword>
<dbReference type="OMA" id="SKGNRMH"/>
<evidence type="ECO:0000256" key="5">
    <source>
        <dbReference type="ARBA" id="ARBA00004613"/>
    </source>
</evidence>
<evidence type="ECO:0000256" key="13">
    <source>
        <dbReference type="ARBA" id="ARBA00022696"/>
    </source>
</evidence>
<dbReference type="PROSITE" id="PS50923">
    <property type="entry name" value="SUSHI"/>
    <property type="match status" value="2"/>
</dbReference>
<reference evidence="41" key="1">
    <citation type="submission" date="2025-08" db="UniProtKB">
        <authorList>
            <consortium name="Ensembl"/>
        </authorList>
    </citation>
    <scope>IDENTIFICATION</scope>
</reference>
<proteinExistence type="predicted"/>
<dbReference type="InterPro" id="IPR001254">
    <property type="entry name" value="Trypsin_dom"/>
</dbReference>
<dbReference type="SUPFAM" id="SSF57196">
    <property type="entry name" value="EGF/Laminin"/>
    <property type="match status" value="1"/>
</dbReference>
<dbReference type="EC" id="3.4.21.41" evidence="6"/>
<evidence type="ECO:0000259" key="39">
    <source>
        <dbReference type="PROSITE" id="PS50240"/>
    </source>
</evidence>
<comment type="catalytic activity">
    <reaction evidence="1">
        <text>Selective cleavage of Lys(or Arg)-|-Ile bond in complement subcomponent C1s to form the active form of C1s (EC 3.4.21.42).</text>
        <dbReference type="EC" id="3.4.21.41"/>
    </reaction>
</comment>
<name>A0A673Z5V8_SALTR</name>
<evidence type="ECO:0000256" key="18">
    <source>
        <dbReference type="ARBA" id="ARBA00022813"/>
    </source>
</evidence>
<keyword evidence="23" id="KW-0333">Golgi apparatus</keyword>
<evidence type="ECO:0000259" key="38">
    <source>
        <dbReference type="PROSITE" id="PS01180"/>
    </source>
</evidence>
<dbReference type="InterPro" id="IPR009003">
    <property type="entry name" value="Peptidase_S1_PA"/>
</dbReference>
<dbReference type="SMART" id="SM00181">
    <property type="entry name" value="EGF"/>
    <property type="match status" value="1"/>
</dbReference>
<dbReference type="SMART" id="SM00032">
    <property type="entry name" value="CCP"/>
    <property type="match status" value="2"/>
</dbReference>
<evidence type="ECO:0000256" key="1">
    <source>
        <dbReference type="ARBA" id="ARBA00001057"/>
    </source>
</evidence>